<feature type="transmembrane region" description="Helical" evidence="6">
    <location>
        <begin position="279"/>
        <end position="296"/>
    </location>
</feature>
<evidence type="ECO:0000256" key="1">
    <source>
        <dbReference type="ARBA" id="ARBA00004651"/>
    </source>
</evidence>
<evidence type="ECO:0000256" key="4">
    <source>
        <dbReference type="ARBA" id="ARBA00022989"/>
    </source>
</evidence>
<proteinExistence type="predicted"/>
<evidence type="ECO:0008006" key="8">
    <source>
        <dbReference type="Google" id="ProtNLM"/>
    </source>
</evidence>
<dbReference type="GO" id="GO:0055085">
    <property type="term" value="P:transmembrane transport"/>
    <property type="evidence" value="ECO:0007669"/>
    <property type="project" value="InterPro"/>
</dbReference>
<evidence type="ECO:0000256" key="6">
    <source>
        <dbReference type="SAM" id="Phobius"/>
    </source>
</evidence>
<dbReference type="NCBIfam" id="TIGR04408">
    <property type="entry name" value="LptG_lptG"/>
    <property type="match status" value="1"/>
</dbReference>
<dbReference type="PANTHER" id="PTHR33529:SF6">
    <property type="entry name" value="YJGP_YJGQ FAMILY PERMEASE"/>
    <property type="match status" value="1"/>
</dbReference>
<evidence type="ECO:0000313" key="7">
    <source>
        <dbReference type="EMBL" id="VAX25760.1"/>
    </source>
</evidence>
<reference evidence="7" key="1">
    <citation type="submission" date="2018-06" db="EMBL/GenBank/DDBJ databases">
        <authorList>
            <person name="Zhirakovskaya E."/>
        </authorList>
    </citation>
    <scope>NUCLEOTIDE SEQUENCE</scope>
</reference>
<feature type="transmembrane region" description="Helical" evidence="6">
    <location>
        <begin position="60"/>
        <end position="81"/>
    </location>
</feature>
<dbReference type="InterPro" id="IPR030923">
    <property type="entry name" value="LptG"/>
</dbReference>
<protein>
    <recommendedName>
        <fullName evidence="8">Lipopolysaccharide export system permease protein LptG</fullName>
    </recommendedName>
</protein>
<feature type="transmembrane region" description="Helical" evidence="6">
    <location>
        <begin position="102"/>
        <end position="126"/>
    </location>
</feature>
<evidence type="ECO:0000256" key="2">
    <source>
        <dbReference type="ARBA" id="ARBA00022475"/>
    </source>
</evidence>
<dbReference type="GO" id="GO:0015920">
    <property type="term" value="P:lipopolysaccharide transport"/>
    <property type="evidence" value="ECO:0007669"/>
    <property type="project" value="TreeGrafter"/>
</dbReference>
<keyword evidence="5 6" id="KW-0472">Membrane</keyword>
<name>A0A3B1CSW0_9ZZZZ</name>
<evidence type="ECO:0000256" key="3">
    <source>
        <dbReference type="ARBA" id="ARBA00022692"/>
    </source>
</evidence>
<dbReference type="GO" id="GO:0043190">
    <property type="term" value="C:ATP-binding cassette (ABC) transporter complex"/>
    <property type="evidence" value="ECO:0007669"/>
    <property type="project" value="InterPro"/>
</dbReference>
<organism evidence="7">
    <name type="scientific">hydrothermal vent metagenome</name>
    <dbReference type="NCBI Taxonomy" id="652676"/>
    <lineage>
        <taxon>unclassified sequences</taxon>
        <taxon>metagenomes</taxon>
        <taxon>ecological metagenomes</taxon>
    </lineage>
</organism>
<dbReference type="EMBL" id="UOGF01000002">
    <property type="protein sequence ID" value="VAX25760.1"/>
    <property type="molecule type" value="Genomic_DNA"/>
</dbReference>
<dbReference type="Pfam" id="PF03739">
    <property type="entry name" value="LptF_LptG"/>
    <property type="match status" value="1"/>
</dbReference>
<comment type="subcellular location">
    <subcellularLocation>
        <location evidence="1">Cell membrane</location>
        <topology evidence="1">Multi-pass membrane protein</topology>
    </subcellularLocation>
</comment>
<sequence>MSMMTRYMVKEFLRIFFVTATALAFVVFSIDFLEKIKSLYQYDTELKWLVKYFLFRFPRIFMEMLPLSLLMSTLLTFGGMAKNNEITAFKSAGVSVFRLTTPLLLLAAFISLFSYFLVGGVVPTLYKESKRIQYIQIQGKQPAGSFVQNKTWMHLDSSRLMYAQVVSADKALMEGVVLYTLDDDYLVREEVEAAALIYEDGNWVLVNGLKRIFLPGGAVEFKAFEREPIAIDRKPRDFQQLRIKTNEMTYKALSEYIAQLKAAGFDPTRYAVDLHAKQALPFVNFIMVLLGVPFALKDSRSSGIAWGIAFSLGVALFYWLVYSMTLSLGRLHVLPPWLAGWSANILLLMVGSYLFLRVRQ</sequence>
<keyword evidence="4 6" id="KW-1133">Transmembrane helix</keyword>
<gene>
    <name evidence="7" type="ORF">MNBD_NITROSPIRAE01-298</name>
</gene>
<feature type="transmembrane region" description="Helical" evidence="6">
    <location>
        <begin position="303"/>
        <end position="322"/>
    </location>
</feature>
<keyword evidence="2" id="KW-1003">Cell membrane</keyword>
<accession>A0A3B1CSW0</accession>
<feature type="transmembrane region" description="Helical" evidence="6">
    <location>
        <begin position="334"/>
        <end position="356"/>
    </location>
</feature>
<evidence type="ECO:0000256" key="5">
    <source>
        <dbReference type="ARBA" id="ARBA00023136"/>
    </source>
</evidence>
<keyword evidence="3 6" id="KW-0812">Transmembrane</keyword>
<dbReference type="InterPro" id="IPR005495">
    <property type="entry name" value="LptG/LptF_permease"/>
</dbReference>
<dbReference type="PANTHER" id="PTHR33529">
    <property type="entry name" value="SLR0882 PROTEIN-RELATED"/>
    <property type="match status" value="1"/>
</dbReference>
<dbReference type="AlphaFoldDB" id="A0A3B1CSW0"/>